<accession>A0A2S9KDG3</accession>
<dbReference type="Pfam" id="PF00015">
    <property type="entry name" value="MCPsignal"/>
    <property type="match status" value="1"/>
</dbReference>
<evidence type="ECO:0000256" key="1">
    <source>
        <dbReference type="PROSITE-ProRule" id="PRU00284"/>
    </source>
</evidence>
<name>A0A2S9KDG3_9BURK</name>
<dbReference type="GO" id="GO:0007165">
    <property type="term" value="P:signal transduction"/>
    <property type="evidence" value="ECO:0007669"/>
    <property type="project" value="UniProtKB-KW"/>
</dbReference>
<sequence>MSQAPPRRQLLGVNLFGLLLLLIVGASGQGALYWMEAFDTNGQALRQALQHQQQARQALDGLRTGIEQALLPQANVEQEALTQDEASLFLDAHATELGAALTALEALPLNERSRSALQAMKPTLKGRLVDIQGVALIGLKTGSTNYLPAIRRALDRLTHELDQFQALLLAELQAGQQAAASARQQGQVALAALMALGALLLLALGQWQRRQLQGLERELTREDAAPRQTQAQAPSSAAEKPRPATPERADDPQQHETLTMLRQLSQSTDQLTRLVSQIKTPNPAASAPAAPAQPAPPQIARPPSADKPTTRGAPVPHPMADLAGAIDDIAFQSSMLVMNAETAGSSEPGQGYAQLLNEVRLLASRSAQTAKAFKSRIQPQPVTEPVIEAVKPVVEPDDDDDAGGVVVQIRQAVEAPAPTPAPIAAPAPAIALKRKDKVVALEPHLTARQDEVPPQEPQTAKAKPSATVLQTGRLLRTRG</sequence>
<dbReference type="GO" id="GO:0016020">
    <property type="term" value="C:membrane"/>
    <property type="evidence" value="ECO:0007669"/>
    <property type="project" value="InterPro"/>
</dbReference>
<protein>
    <recommendedName>
        <fullName evidence="3">Methyl-accepting transducer domain-containing protein</fullName>
    </recommendedName>
</protein>
<feature type="compositionally biased region" description="Pro residues" evidence="2">
    <location>
        <begin position="291"/>
        <end position="300"/>
    </location>
</feature>
<gene>
    <name evidence="4" type="ORF">C6P61_11290</name>
</gene>
<proteinExistence type="predicted"/>
<dbReference type="PROSITE" id="PS50111">
    <property type="entry name" value="CHEMOTAXIS_TRANSDUC_2"/>
    <property type="match status" value="1"/>
</dbReference>
<dbReference type="Proteomes" id="UP000238326">
    <property type="component" value="Unassembled WGS sequence"/>
</dbReference>
<evidence type="ECO:0000313" key="5">
    <source>
        <dbReference type="Proteomes" id="UP000238326"/>
    </source>
</evidence>
<feature type="region of interest" description="Disordered" evidence="2">
    <location>
        <begin position="445"/>
        <end position="479"/>
    </location>
</feature>
<evidence type="ECO:0000313" key="4">
    <source>
        <dbReference type="EMBL" id="PRD68464.1"/>
    </source>
</evidence>
<dbReference type="InterPro" id="IPR004089">
    <property type="entry name" value="MCPsignal_dom"/>
</dbReference>
<feature type="compositionally biased region" description="Low complexity" evidence="2">
    <location>
        <begin position="281"/>
        <end position="290"/>
    </location>
</feature>
<feature type="compositionally biased region" description="Basic and acidic residues" evidence="2">
    <location>
        <begin position="239"/>
        <end position="254"/>
    </location>
</feature>
<evidence type="ECO:0000256" key="2">
    <source>
        <dbReference type="SAM" id="MobiDB-lite"/>
    </source>
</evidence>
<reference evidence="4 5" key="1">
    <citation type="submission" date="2018-03" db="EMBL/GenBank/DDBJ databases">
        <title>Comparative genomics illustrates the genes involved in a hyperalkaliphilic mechanisms of Serpentinomonas isolated from highly-alkaline calcium-rich serpentinized springs.</title>
        <authorList>
            <person name="Suzuki S."/>
            <person name="Ishii S."/>
            <person name="Walworth N."/>
            <person name="Bird L."/>
            <person name="Kuenen J.G."/>
            <person name="Nealson K.H."/>
        </authorList>
    </citation>
    <scope>NUCLEOTIDE SEQUENCE [LARGE SCALE GENOMIC DNA]</scope>
    <source>
        <strain evidence="4 5">83</strain>
    </source>
</reference>
<comment type="caution">
    <text evidence="4">The sequence shown here is derived from an EMBL/GenBank/DDBJ whole genome shotgun (WGS) entry which is preliminary data.</text>
</comment>
<keyword evidence="5" id="KW-1185">Reference proteome</keyword>
<feature type="domain" description="Methyl-accepting transducer" evidence="3">
    <location>
        <begin position="319"/>
        <end position="378"/>
    </location>
</feature>
<dbReference type="Gene3D" id="6.10.250.3200">
    <property type="match status" value="1"/>
</dbReference>
<dbReference type="AlphaFoldDB" id="A0A2S9KDG3"/>
<feature type="region of interest" description="Disordered" evidence="2">
    <location>
        <begin position="221"/>
        <end position="254"/>
    </location>
</feature>
<keyword evidence="1" id="KW-0807">Transducer</keyword>
<organism evidence="4 5">
    <name type="scientific">Malikia spinosa</name>
    <dbReference type="NCBI Taxonomy" id="86180"/>
    <lineage>
        <taxon>Bacteria</taxon>
        <taxon>Pseudomonadati</taxon>
        <taxon>Pseudomonadota</taxon>
        <taxon>Betaproteobacteria</taxon>
        <taxon>Burkholderiales</taxon>
        <taxon>Comamonadaceae</taxon>
        <taxon>Malikia</taxon>
    </lineage>
</organism>
<dbReference type="RefSeq" id="WP_105730032.1">
    <property type="nucleotide sequence ID" value="NZ_PVLR01000030.1"/>
</dbReference>
<feature type="region of interest" description="Disordered" evidence="2">
    <location>
        <begin position="280"/>
        <end position="317"/>
    </location>
</feature>
<evidence type="ECO:0000259" key="3">
    <source>
        <dbReference type="PROSITE" id="PS50111"/>
    </source>
</evidence>
<dbReference type="SUPFAM" id="SSF58104">
    <property type="entry name" value="Methyl-accepting chemotaxis protein (MCP) signaling domain"/>
    <property type="match status" value="1"/>
</dbReference>
<dbReference type="EMBL" id="PVLR01000030">
    <property type="protein sequence ID" value="PRD68464.1"/>
    <property type="molecule type" value="Genomic_DNA"/>
</dbReference>
<dbReference type="OrthoDB" id="10000350at2"/>